<evidence type="ECO:0000313" key="4">
    <source>
        <dbReference type="EMBL" id="SFN38884.1"/>
    </source>
</evidence>
<evidence type="ECO:0000313" key="3">
    <source>
        <dbReference type="EMBL" id="SEA10916.1"/>
    </source>
</evidence>
<dbReference type="Proteomes" id="UP000183766">
    <property type="component" value="Unassembled WGS sequence"/>
</dbReference>
<reference evidence="2 7" key="2">
    <citation type="submission" date="2018-08" db="EMBL/GenBank/DDBJ databases">
        <title>A genome reference for cultivated species of the human gut microbiota.</title>
        <authorList>
            <person name="Zou Y."/>
            <person name="Xue W."/>
            <person name="Luo G."/>
        </authorList>
    </citation>
    <scope>NUCLEOTIDE SEQUENCE [LARGE SCALE GENOMIC DNA]</scope>
    <source>
        <strain evidence="2 7">TF10-34</strain>
    </source>
</reference>
<dbReference type="EMBL" id="FNRP01000002">
    <property type="protein sequence ID" value="SEA10916.1"/>
    <property type="molecule type" value="Genomic_DNA"/>
</dbReference>
<dbReference type="SUPFAM" id="SSF74653">
    <property type="entry name" value="TolA/TonB C-terminal domain"/>
    <property type="match status" value="1"/>
</dbReference>
<dbReference type="AlphaFoldDB" id="A0A1I4YLJ6"/>
<dbReference type="EMBL" id="FOUM01000033">
    <property type="protein sequence ID" value="SFN38884.1"/>
    <property type="molecule type" value="Genomic_DNA"/>
</dbReference>
<dbReference type="Proteomes" id="UP000261210">
    <property type="component" value="Unassembled WGS sequence"/>
</dbReference>
<evidence type="ECO:0000313" key="5">
    <source>
        <dbReference type="Proteomes" id="UP000183040"/>
    </source>
</evidence>
<protein>
    <submittedName>
        <fullName evidence="2">Energy transducer TonB</fullName>
    </submittedName>
    <submittedName>
        <fullName evidence="4">TonB protein C-terminal</fullName>
    </submittedName>
</protein>
<proteinExistence type="predicted"/>
<dbReference type="EMBL" id="QSQU01000025">
    <property type="protein sequence ID" value="RGK59751.1"/>
    <property type="molecule type" value="Genomic_DNA"/>
</dbReference>
<dbReference type="Pfam" id="PF03544">
    <property type="entry name" value="TonB_C"/>
    <property type="match status" value="1"/>
</dbReference>
<name>A0A1I4YLJ6_9BACE</name>
<organism evidence="4 6">
    <name type="scientific">Bacteroides xylanisolvens</name>
    <dbReference type="NCBI Taxonomy" id="371601"/>
    <lineage>
        <taxon>Bacteria</taxon>
        <taxon>Pseudomonadati</taxon>
        <taxon>Bacteroidota</taxon>
        <taxon>Bacteroidia</taxon>
        <taxon>Bacteroidales</taxon>
        <taxon>Bacteroidaceae</taxon>
        <taxon>Bacteroides</taxon>
    </lineage>
</organism>
<evidence type="ECO:0000313" key="6">
    <source>
        <dbReference type="Proteomes" id="UP000183766"/>
    </source>
</evidence>
<evidence type="ECO:0000313" key="2">
    <source>
        <dbReference type="EMBL" id="RGK59751.1"/>
    </source>
</evidence>
<evidence type="ECO:0000259" key="1">
    <source>
        <dbReference type="Pfam" id="PF03544"/>
    </source>
</evidence>
<dbReference type="Gene3D" id="3.30.1150.10">
    <property type="match status" value="1"/>
</dbReference>
<accession>A0A1I4YLJ6</accession>
<gene>
    <name evidence="2" type="ORF">DXD03_16530</name>
    <name evidence="3" type="ORF">SAMN04487924_102218</name>
    <name evidence="4" type="ORF">SAMN05216250_13313</name>
</gene>
<dbReference type="InterPro" id="IPR037682">
    <property type="entry name" value="TonB_C"/>
</dbReference>
<evidence type="ECO:0000313" key="7">
    <source>
        <dbReference type="Proteomes" id="UP000261210"/>
    </source>
</evidence>
<sequence>MIYKKQSLKSRVENLHSWLFSFIILMIVVNASVKAQDLDDRSRFKTVTTLDATRNDTIVISQIQMDSIGCDAFCSSTGLHSIFSFLKENIDYQSKAVEMGIQGEIIAGFTISKSKKIINSRIIKGLCMDLDKEVLQTIKEMPVWKLSEDNVDYKIIINFVLPDGCSVLEPRVSVVGIETGSQKFTVKRMNGINCGSMAVYGVHDAGGDSIFSKTITIINEDTNR</sequence>
<reference evidence="5 6" key="1">
    <citation type="submission" date="2016-10" db="EMBL/GenBank/DDBJ databases">
        <authorList>
            <person name="de Groot N.N."/>
        </authorList>
    </citation>
    <scope>NUCLEOTIDE SEQUENCE [LARGE SCALE GENOMIC DNA]</scope>
    <source>
        <strain evidence="4 6">NLAE-zl-C202</strain>
        <strain evidence="3 5">NLAE-zl-G339</strain>
    </source>
</reference>
<dbReference type="GO" id="GO:0055085">
    <property type="term" value="P:transmembrane transport"/>
    <property type="evidence" value="ECO:0007669"/>
    <property type="project" value="InterPro"/>
</dbReference>
<dbReference type="RefSeq" id="WP_004310312.1">
    <property type="nucleotide sequence ID" value="NZ_FNRP01000002.1"/>
</dbReference>
<dbReference type="Proteomes" id="UP000183040">
    <property type="component" value="Unassembled WGS sequence"/>
</dbReference>
<feature type="domain" description="TonB C-terminal" evidence="1">
    <location>
        <begin position="90"/>
        <end position="161"/>
    </location>
</feature>